<organism evidence="1">
    <name type="scientific">viral metagenome</name>
    <dbReference type="NCBI Taxonomy" id="1070528"/>
    <lineage>
        <taxon>unclassified sequences</taxon>
        <taxon>metagenomes</taxon>
        <taxon>organismal metagenomes</taxon>
    </lineage>
</organism>
<accession>A0A6H1ZAV1</accession>
<reference evidence="1" key="1">
    <citation type="submission" date="2020-03" db="EMBL/GenBank/DDBJ databases">
        <title>The deep terrestrial virosphere.</title>
        <authorList>
            <person name="Holmfeldt K."/>
            <person name="Nilsson E."/>
            <person name="Simone D."/>
            <person name="Lopez-Fernandez M."/>
            <person name="Wu X."/>
            <person name="de Brujin I."/>
            <person name="Lundin D."/>
            <person name="Andersson A."/>
            <person name="Bertilsson S."/>
            <person name="Dopson M."/>
        </authorList>
    </citation>
    <scope>NUCLEOTIDE SEQUENCE</scope>
    <source>
        <strain evidence="1">TM448A00111</strain>
        <strain evidence="2">TM448B00196</strain>
    </source>
</reference>
<dbReference type="SUPFAM" id="SSF53335">
    <property type="entry name" value="S-adenosyl-L-methionine-dependent methyltransferases"/>
    <property type="match status" value="1"/>
</dbReference>
<dbReference type="AlphaFoldDB" id="A0A6H1ZAV1"/>
<dbReference type="GO" id="GO:0032259">
    <property type="term" value="P:methylation"/>
    <property type="evidence" value="ECO:0007669"/>
    <property type="project" value="UniProtKB-KW"/>
</dbReference>
<dbReference type="EMBL" id="MT144598">
    <property type="protein sequence ID" value="QJH94277.1"/>
    <property type="molecule type" value="Genomic_DNA"/>
</dbReference>
<name>A0A6H1ZAV1_9ZZZZ</name>
<gene>
    <name evidence="1" type="ORF">TM448A00111_0064</name>
    <name evidence="2" type="ORF">TM448B00196_0064</name>
</gene>
<evidence type="ECO:0000313" key="1">
    <source>
        <dbReference type="EMBL" id="QJA44561.1"/>
    </source>
</evidence>
<dbReference type="Gene3D" id="3.40.50.150">
    <property type="entry name" value="Vaccinia Virus protein VP39"/>
    <property type="match status" value="1"/>
</dbReference>
<dbReference type="EMBL" id="MT143977">
    <property type="protein sequence ID" value="QJA44561.1"/>
    <property type="molecule type" value="Genomic_DNA"/>
</dbReference>
<proteinExistence type="predicted"/>
<dbReference type="InterPro" id="IPR029063">
    <property type="entry name" value="SAM-dependent_MTases_sf"/>
</dbReference>
<evidence type="ECO:0000313" key="2">
    <source>
        <dbReference type="EMBL" id="QJH94277.1"/>
    </source>
</evidence>
<dbReference type="GO" id="GO:0008168">
    <property type="term" value="F:methyltransferase activity"/>
    <property type="evidence" value="ECO:0007669"/>
    <property type="project" value="UniProtKB-KW"/>
</dbReference>
<keyword evidence="1" id="KW-0489">Methyltransferase</keyword>
<protein>
    <submittedName>
        <fullName evidence="1">Putative methyltransferase</fullName>
    </submittedName>
</protein>
<sequence length="190" mass="21567">MPLMYDLGAGLKGASQAMKERGWEVVTLDIDPRFGCDITADVRTWHYIGSRRPDLLWFSMPCDEFSRESMPWCKTGNVPDMSLILACLRIRDEMQPLNWVTENVKGAINYFKPVMGSYRFHAGPFYLWGWFPPLGKVDMRTFRKKESYSSSAPAERAAIPYALSYSMAVAIESQIALPLPNKAWSGQEPA</sequence>
<keyword evidence="1" id="KW-0808">Transferase</keyword>